<protein>
    <submittedName>
        <fullName evidence="1">Reverse transcriptase</fullName>
    </submittedName>
</protein>
<organism evidence="1 2">
    <name type="scientific">Plakobranchus ocellatus</name>
    <dbReference type="NCBI Taxonomy" id="259542"/>
    <lineage>
        <taxon>Eukaryota</taxon>
        <taxon>Metazoa</taxon>
        <taxon>Spiralia</taxon>
        <taxon>Lophotrochozoa</taxon>
        <taxon>Mollusca</taxon>
        <taxon>Gastropoda</taxon>
        <taxon>Heterobranchia</taxon>
        <taxon>Euthyneura</taxon>
        <taxon>Panpulmonata</taxon>
        <taxon>Sacoglossa</taxon>
        <taxon>Placobranchoidea</taxon>
        <taxon>Plakobranchidae</taxon>
        <taxon>Plakobranchus</taxon>
    </lineage>
</organism>
<keyword evidence="1" id="KW-0808">Transferase</keyword>
<comment type="caution">
    <text evidence="1">The sequence shown here is derived from an EMBL/GenBank/DDBJ whole genome shotgun (WGS) entry which is preliminary data.</text>
</comment>
<evidence type="ECO:0000313" key="1">
    <source>
        <dbReference type="EMBL" id="GFO27067.1"/>
    </source>
</evidence>
<name>A0AAV4C6R7_9GAST</name>
<dbReference type="EMBL" id="BLXT01005881">
    <property type="protein sequence ID" value="GFO27067.1"/>
    <property type="molecule type" value="Genomic_DNA"/>
</dbReference>
<proteinExistence type="predicted"/>
<dbReference type="AlphaFoldDB" id="A0AAV4C6R7"/>
<gene>
    <name evidence="1" type="ORF">PoB_005357200</name>
</gene>
<reference evidence="1 2" key="1">
    <citation type="journal article" date="2021" name="Elife">
        <title>Chloroplast acquisition without the gene transfer in kleptoplastic sea slugs, Plakobranchus ocellatus.</title>
        <authorList>
            <person name="Maeda T."/>
            <person name="Takahashi S."/>
            <person name="Yoshida T."/>
            <person name="Shimamura S."/>
            <person name="Takaki Y."/>
            <person name="Nagai Y."/>
            <person name="Toyoda A."/>
            <person name="Suzuki Y."/>
            <person name="Arimoto A."/>
            <person name="Ishii H."/>
            <person name="Satoh N."/>
            <person name="Nishiyama T."/>
            <person name="Hasebe M."/>
            <person name="Maruyama T."/>
            <person name="Minagawa J."/>
            <person name="Obokata J."/>
            <person name="Shigenobu S."/>
        </authorList>
    </citation>
    <scope>NUCLEOTIDE SEQUENCE [LARGE SCALE GENOMIC DNA]</scope>
</reference>
<keyword evidence="1" id="KW-0695">RNA-directed DNA polymerase</keyword>
<dbReference type="Proteomes" id="UP000735302">
    <property type="component" value="Unassembled WGS sequence"/>
</dbReference>
<accession>A0AAV4C6R7</accession>
<keyword evidence="1" id="KW-0548">Nucleotidyltransferase</keyword>
<sequence length="110" mass="12573">MCVLCLAHHHARPGRTGFNIRRDFTQILAFTDNTTTLCLKENETRRISSVDALMNWTRMSFKPRKSGSLPVRGGRLDVCFKAGSQDIPRLAQEPVRPVVWLIPESHLTWI</sequence>
<dbReference type="GO" id="GO:0003964">
    <property type="term" value="F:RNA-directed DNA polymerase activity"/>
    <property type="evidence" value="ECO:0007669"/>
    <property type="project" value="UniProtKB-KW"/>
</dbReference>
<keyword evidence="2" id="KW-1185">Reference proteome</keyword>
<evidence type="ECO:0000313" key="2">
    <source>
        <dbReference type="Proteomes" id="UP000735302"/>
    </source>
</evidence>